<dbReference type="Proteomes" id="UP001208570">
    <property type="component" value="Unassembled WGS sequence"/>
</dbReference>
<dbReference type="PANTHER" id="PTHR19134:SF449">
    <property type="entry name" value="TYROSINE-PROTEIN PHOSPHATASE 1"/>
    <property type="match status" value="1"/>
</dbReference>
<proteinExistence type="predicted"/>
<feature type="non-terminal residue" evidence="2">
    <location>
        <position position="1"/>
    </location>
</feature>
<sequence>SFKVHDFYVATQMPLPQTVVDFWRLVYKLKTRSIIMLNQFDNTDPTSKPYWPSKDQPKQIYGPIEVTLIKTNNGNTIDCLCTRDFVIKARNSKKTEGRTLTLFQLLTWPNSEKVPPNKEDILKLIDLTEQWQGQFRSNRAGKTIVHCMYV</sequence>
<comment type="caution">
    <text evidence="2">The sequence shown here is derived from an EMBL/GenBank/DDBJ whole genome shotgun (WGS) entry which is preliminary data.</text>
</comment>
<dbReference type="InterPro" id="IPR029021">
    <property type="entry name" value="Prot-tyrosine_phosphatase-like"/>
</dbReference>
<dbReference type="SMART" id="SM00194">
    <property type="entry name" value="PTPc"/>
    <property type="match status" value="1"/>
</dbReference>
<dbReference type="GO" id="GO:0004725">
    <property type="term" value="F:protein tyrosine phosphatase activity"/>
    <property type="evidence" value="ECO:0007669"/>
    <property type="project" value="InterPro"/>
</dbReference>
<dbReference type="Pfam" id="PF00102">
    <property type="entry name" value="Y_phosphatase"/>
    <property type="match status" value="1"/>
</dbReference>
<dbReference type="InterPro" id="IPR050348">
    <property type="entry name" value="Protein-Tyr_Phosphatase"/>
</dbReference>
<accession>A0AAD9IWL1</accession>
<dbReference type="SUPFAM" id="SSF52799">
    <property type="entry name" value="(Phosphotyrosine protein) phosphatases II"/>
    <property type="match status" value="1"/>
</dbReference>
<organism evidence="2 3">
    <name type="scientific">Paralvinella palmiformis</name>
    <dbReference type="NCBI Taxonomy" id="53620"/>
    <lineage>
        <taxon>Eukaryota</taxon>
        <taxon>Metazoa</taxon>
        <taxon>Spiralia</taxon>
        <taxon>Lophotrochozoa</taxon>
        <taxon>Annelida</taxon>
        <taxon>Polychaeta</taxon>
        <taxon>Sedentaria</taxon>
        <taxon>Canalipalpata</taxon>
        <taxon>Terebellida</taxon>
        <taxon>Terebelliformia</taxon>
        <taxon>Alvinellidae</taxon>
        <taxon>Paralvinella</taxon>
    </lineage>
</organism>
<dbReference type="Gene3D" id="3.90.190.10">
    <property type="entry name" value="Protein tyrosine phosphatase superfamily"/>
    <property type="match status" value="1"/>
</dbReference>
<gene>
    <name evidence="2" type="ORF">LSH36_1014g00026</name>
</gene>
<keyword evidence="3" id="KW-1185">Reference proteome</keyword>
<evidence type="ECO:0000313" key="2">
    <source>
        <dbReference type="EMBL" id="KAK2141932.1"/>
    </source>
</evidence>
<protein>
    <recommendedName>
        <fullName evidence="1">Tyrosine-protein phosphatase domain-containing protein</fullName>
    </recommendedName>
</protein>
<evidence type="ECO:0000313" key="3">
    <source>
        <dbReference type="Proteomes" id="UP001208570"/>
    </source>
</evidence>
<dbReference type="PROSITE" id="PS50055">
    <property type="entry name" value="TYR_PHOSPHATASE_PTP"/>
    <property type="match status" value="1"/>
</dbReference>
<dbReference type="PANTHER" id="PTHR19134">
    <property type="entry name" value="RECEPTOR-TYPE TYROSINE-PROTEIN PHOSPHATASE"/>
    <property type="match status" value="1"/>
</dbReference>
<dbReference type="PRINTS" id="PR00700">
    <property type="entry name" value="PRTYPHPHTASE"/>
</dbReference>
<dbReference type="InterPro" id="IPR000242">
    <property type="entry name" value="PTP_cat"/>
</dbReference>
<dbReference type="AlphaFoldDB" id="A0AAD9IWL1"/>
<feature type="domain" description="Tyrosine-protein phosphatase" evidence="1">
    <location>
        <begin position="1"/>
        <end position="147"/>
    </location>
</feature>
<evidence type="ECO:0000259" key="1">
    <source>
        <dbReference type="PROSITE" id="PS50055"/>
    </source>
</evidence>
<dbReference type="EMBL" id="JAODUP010001014">
    <property type="protein sequence ID" value="KAK2141932.1"/>
    <property type="molecule type" value="Genomic_DNA"/>
</dbReference>
<name>A0AAD9IWL1_9ANNE</name>
<reference evidence="2" key="1">
    <citation type="journal article" date="2023" name="Mol. Biol. Evol.">
        <title>Third-Generation Sequencing Reveals the Adaptive Role of the Epigenome in Three Deep-Sea Polychaetes.</title>
        <authorList>
            <person name="Perez M."/>
            <person name="Aroh O."/>
            <person name="Sun Y."/>
            <person name="Lan Y."/>
            <person name="Juniper S.K."/>
            <person name="Young C.R."/>
            <person name="Angers B."/>
            <person name="Qian P.Y."/>
        </authorList>
    </citation>
    <scope>NUCLEOTIDE SEQUENCE</scope>
    <source>
        <strain evidence="2">P08H-3</strain>
    </source>
</reference>